<keyword evidence="7" id="KW-0408">Iron</keyword>
<sequence length="364" mass="42309">MRLLILLLNSVYSLNNGAWFPVICVSEISQKKPFPIQLCYDDYVVWKNGNSWSMVKDVCPHKLAPLSQGRISENNNIECPYHGQQFNGNGKCVKIPQLENDKKIPVSNCVKAIKTHLVNDVLWGFIPCDENQSENVLPEEYYPILKTFKEPFFVRDFPYSVDMLLDNFMDPAHIPFAHHGLQGHRSDGSPIPMNLKKNDTNTIEVSFIDKINGKTRNGVVAYNRPAYYYAMDGDKKFLNIFMCPVKAGKCRIFFPPPFKGLPKFLIHHFCNKFFNTDIWLHNAEYQLRTKNQKYKMSTTSDIGTILFRNWYETSGLQDSQFFKLPNHLPEPLAPDKQFDPVNDHNKYCKTCSKYYKLRKRLKLI</sequence>
<dbReference type="PANTHER" id="PTHR21266:SF32">
    <property type="entry name" value="CHOLESTEROL 7-DESATURASE NVD"/>
    <property type="match status" value="1"/>
</dbReference>
<dbReference type="PROSITE" id="PS51296">
    <property type="entry name" value="RIESKE"/>
    <property type="match status" value="1"/>
</dbReference>
<evidence type="ECO:0000256" key="7">
    <source>
        <dbReference type="ARBA" id="ARBA00023004"/>
    </source>
</evidence>
<keyword evidence="3" id="KW-0001">2Fe-2S</keyword>
<dbReference type="Pfam" id="PF00355">
    <property type="entry name" value="Rieske"/>
    <property type="match status" value="1"/>
</dbReference>
<dbReference type="SUPFAM" id="SSF55961">
    <property type="entry name" value="Bet v1-like"/>
    <property type="match status" value="1"/>
</dbReference>
<proteinExistence type="predicted"/>
<dbReference type="InterPro" id="IPR017941">
    <property type="entry name" value="Rieske_2Fe-2S"/>
</dbReference>
<keyword evidence="8" id="KW-0411">Iron-sulfur</keyword>
<keyword evidence="6" id="KW-0560">Oxidoreductase</keyword>
<feature type="domain" description="Rieske" evidence="10">
    <location>
        <begin position="20"/>
        <end position="124"/>
    </location>
</feature>
<dbReference type="InterPro" id="IPR036922">
    <property type="entry name" value="Rieske_2Fe-2S_sf"/>
</dbReference>
<evidence type="ECO:0000256" key="8">
    <source>
        <dbReference type="ARBA" id="ARBA00023014"/>
    </source>
</evidence>
<dbReference type="GO" id="GO:0046872">
    <property type="term" value="F:metal ion binding"/>
    <property type="evidence" value="ECO:0007669"/>
    <property type="project" value="UniProtKB-KW"/>
</dbReference>
<evidence type="ECO:0000256" key="2">
    <source>
        <dbReference type="ARBA" id="ARBA00022692"/>
    </source>
</evidence>
<keyword evidence="9" id="KW-0472">Membrane</keyword>
<dbReference type="SUPFAM" id="SSF50022">
    <property type="entry name" value="ISP domain"/>
    <property type="match status" value="1"/>
</dbReference>
<dbReference type="AlphaFoldDB" id="A0A6C0AH59"/>
<comment type="subcellular location">
    <subcellularLocation>
        <location evidence="1">Membrane</location>
    </subcellularLocation>
</comment>
<evidence type="ECO:0000259" key="10">
    <source>
        <dbReference type="PROSITE" id="PS51296"/>
    </source>
</evidence>
<keyword evidence="2" id="KW-0812">Transmembrane</keyword>
<evidence type="ECO:0000256" key="9">
    <source>
        <dbReference type="ARBA" id="ARBA00023136"/>
    </source>
</evidence>
<dbReference type="GO" id="GO:0005737">
    <property type="term" value="C:cytoplasm"/>
    <property type="evidence" value="ECO:0007669"/>
    <property type="project" value="TreeGrafter"/>
</dbReference>
<evidence type="ECO:0000313" key="11">
    <source>
        <dbReference type="EMBL" id="QHS78780.1"/>
    </source>
</evidence>
<dbReference type="GO" id="GO:0016020">
    <property type="term" value="C:membrane"/>
    <property type="evidence" value="ECO:0007669"/>
    <property type="project" value="UniProtKB-SubCell"/>
</dbReference>
<evidence type="ECO:0000256" key="4">
    <source>
        <dbReference type="ARBA" id="ARBA00022723"/>
    </source>
</evidence>
<dbReference type="GO" id="GO:0051537">
    <property type="term" value="F:2 iron, 2 sulfur cluster binding"/>
    <property type="evidence" value="ECO:0007669"/>
    <property type="project" value="UniProtKB-KW"/>
</dbReference>
<evidence type="ECO:0000256" key="1">
    <source>
        <dbReference type="ARBA" id="ARBA00004370"/>
    </source>
</evidence>
<evidence type="ECO:0000256" key="5">
    <source>
        <dbReference type="ARBA" id="ARBA00022989"/>
    </source>
</evidence>
<evidence type="ECO:0000256" key="3">
    <source>
        <dbReference type="ARBA" id="ARBA00022714"/>
    </source>
</evidence>
<dbReference type="InterPro" id="IPR050584">
    <property type="entry name" value="Cholesterol_7-desaturase"/>
</dbReference>
<reference evidence="11" key="1">
    <citation type="journal article" date="2020" name="Nature">
        <title>Giant virus diversity and host interactions through global metagenomics.</title>
        <authorList>
            <person name="Schulz F."/>
            <person name="Roux S."/>
            <person name="Paez-Espino D."/>
            <person name="Jungbluth S."/>
            <person name="Walsh D.A."/>
            <person name="Denef V.J."/>
            <person name="McMahon K.D."/>
            <person name="Konstantinidis K.T."/>
            <person name="Eloe-Fadrosh E.A."/>
            <person name="Kyrpides N.C."/>
            <person name="Woyke T."/>
        </authorList>
    </citation>
    <scope>NUCLEOTIDE SEQUENCE</scope>
    <source>
        <strain evidence="11">GVMAG-S-1024976-23</strain>
    </source>
</reference>
<protein>
    <recommendedName>
        <fullName evidence="10">Rieske domain-containing protein</fullName>
    </recommendedName>
</protein>
<dbReference type="GO" id="GO:0016491">
    <property type="term" value="F:oxidoreductase activity"/>
    <property type="evidence" value="ECO:0007669"/>
    <property type="project" value="UniProtKB-KW"/>
</dbReference>
<dbReference type="EMBL" id="MN740604">
    <property type="protein sequence ID" value="QHS78780.1"/>
    <property type="molecule type" value="Genomic_DNA"/>
</dbReference>
<dbReference type="Gene3D" id="2.102.10.10">
    <property type="entry name" value="Rieske [2Fe-2S] iron-sulphur domain"/>
    <property type="match status" value="1"/>
</dbReference>
<organism evidence="11">
    <name type="scientific">viral metagenome</name>
    <dbReference type="NCBI Taxonomy" id="1070528"/>
    <lineage>
        <taxon>unclassified sequences</taxon>
        <taxon>metagenomes</taxon>
        <taxon>organismal metagenomes</taxon>
    </lineage>
</organism>
<name>A0A6C0AH59_9ZZZZ</name>
<accession>A0A6C0AH59</accession>
<evidence type="ECO:0000256" key="6">
    <source>
        <dbReference type="ARBA" id="ARBA00023002"/>
    </source>
</evidence>
<dbReference type="PANTHER" id="PTHR21266">
    <property type="entry name" value="IRON-SULFUR DOMAIN CONTAINING PROTEIN"/>
    <property type="match status" value="1"/>
</dbReference>
<keyword evidence="5" id="KW-1133">Transmembrane helix</keyword>
<keyword evidence="4" id="KW-0479">Metal-binding</keyword>
<dbReference type="Gene3D" id="3.90.380.10">
    <property type="entry name" value="Naphthalene 1,2-dioxygenase Alpha Subunit, Chain A, domain 1"/>
    <property type="match status" value="1"/>
</dbReference>